<evidence type="ECO:0000256" key="2">
    <source>
        <dbReference type="ARBA" id="ARBA00022801"/>
    </source>
</evidence>
<dbReference type="PANTHER" id="PTHR48081">
    <property type="entry name" value="AB HYDROLASE SUPERFAMILY PROTEIN C4A8.06C"/>
    <property type="match status" value="1"/>
</dbReference>
<evidence type="ECO:0000259" key="4">
    <source>
        <dbReference type="Pfam" id="PF07859"/>
    </source>
</evidence>
<dbReference type="EMBL" id="KZ851917">
    <property type="protein sequence ID" value="RDH19787.1"/>
    <property type="molecule type" value="Genomic_DNA"/>
</dbReference>
<proteinExistence type="inferred from homology"/>
<dbReference type="InterPro" id="IPR013094">
    <property type="entry name" value="AB_hydrolase_3"/>
</dbReference>
<gene>
    <name evidence="5" type="ORF">M747DRAFT_323570</name>
</gene>
<dbReference type="Gene3D" id="3.40.50.1820">
    <property type="entry name" value="alpha/beta hydrolase"/>
    <property type="match status" value="1"/>
</dbReference>
<dbReference type="VEuPathDB" id="FungiDB:M747DRAFT_323570"/>
<dbReference type="PROSITE" id="PS01174">
    <property type="entry name" value="LIPASE_GDXG_SER"/>
    <property type="match status" value="1"/>
</dbReference>
<dbReference type="PANTHER" id="PTHR48081:SF17">
    <property type="entry name" value="ALPHA_BETA HYDROLASE FOLD-3 DOMAIN-CONTAINING PROTEIN"/>
    <property type="match status" value="1"/>
</dbReference>
<name>A0A370BWB1_ASPNG</name>
<reference evidence="5 6" key="1">
    <citation type="submission" date="2018-07" db="EMBL/GenBank/DDBJ databases">
        <title>Section-level genome sequencing of Aspergillus section Nigri to investigate inter- and intra-species variation.</title>
        <authorList>
            <consortium name="DOE Joint Genome Institute"/>
            <person name="Vesth T.C."/>
            <person name="Nybo J.L."/>
            <person name="Theobald S."/>
            <person name="Frisvad J.C."/>
            <person name="Larsen T.O."/>
            <person name="Nielsen K.F."/>
            <person name="Hoof J.B."/>
            <person name="Brandl J."/>
            <person name="Salamov A."/>
            <person name="Riley R."/>
            <person name="Gladden J.M."/>
            <person name="Phatale P."/>
            <person name="Nielsen M.T."/>
            <person name="Lyhne E.K."/>
            <person name="Kogle M.E."/>
            <person name="Strasser K."/>
            <person name="McDonnell E."/>
            <person name="Barry K."/>
            <person name="Clum A."/>
            <person name="Chen C."/>
            <person name="Nolan M."/>
            <person name="Sandor L."/>
            <person name="Kuo A."/>
            <person name="Lipzen A."/>
            <person name="Hainaut M."/>
            <person name="Drula E."/>
            <person name="Tsang A."/>
            <person name="Magnuson J.K."/>
            <person name="Henrissat B."/>
            <person name="Wiebenga A."/>
            <person name="Simmons B.A."/>
            <person name="Makela M.R."/>
            <person name="De vries R.P."/>
            <person name="Grigoriev I.V."/>
            <person name="Mortensen U.H."/>
            <person name="Baker S.E."/>
            <person name="Andersen M.R."/>
        </authorList>
    </citation>
    <scope>NUCLEOTIDE SEQUENCE [LARGE SCALE GENOMIC DNA]</scope>
    <source>
        <strain evidence="5 6">ATCC 13496</strain>
    </source>
</reference>
<feature type="domain" description="Alpha/beta hydrolase fold-3" evidence="4">
    <location>
        <begin position="136"/>
        <end position="345"/>
    </location>
</feature>
<dbReference type="GO" id="GO:0016787">
    <property type="term" value="F:hydrolase activity"/>
    <property type="evidence" value="ECO:0007669"/>
    <property type="project" value="UniProtKB-KW"/>
</dbReference>
<dbReference type="Pfam" id="PF07859">
    <property type="entry name" value="Abhydrolase_3"/>
    <property type="match status" value="1"/>
</dbReference>
<dbReference type="Proteomes" id="UP000253845">
    <property type="component" value="Unassembled WGS sequence"/>
</dbReference>
<evidence type="ECO:0000256" key="3">
    <source>
        <dbReference type="PROSITE-ProRule" id="PRU10038"/>
    </source>
</evidence>
<evidence type="ECO:0000313" key="5">
    <source>
        <dbReference type="EMBL" id="RDH19787.1"/>
    </source>
</evidence>
<evidence type="ECO:0000256" key="1">
    <source>
        <dbReference type="ARBA" id="ARBA00010515"/>
    </source>
</evidence>
<accession>A0A370BWB1</accession>
<dbReference type="InterPro" id="IPR050300">
    <property type="entry name" value="GDXG_lipolytic_enzyme"/>
</dbReference>
<dbReference type="InterPro" id="IPR029058">
    <property type="entry name" value="AB_hydrolase_fold"/>
</dbReference>
<comment type="similarity">
    <text evidence="1">Belongs to the 'GDXG' lipolytic enzyme family.</text>
</comment>
<dbReference type="AlphaFoldDB" id="A0A370BWB1"/>
<evidence type="ECO:0000313" key="6">
    <source>
        <dbReference type="Proteomes" id="UP000253845"/>
    </source>
</evidence>
<keyword evidence="2 5" id="KW-0378">Hydrolase</keyword>
<feature type="active site" evidence="3">
    <location>
        <position position="215"/>
    </location>
</feature>
<protein>
    <submittedName>
        <fullName evidence="5">Alpha/beta-hydrolase</fullName>
    </submittedName>
</protein>
<sequence>MPSKAFTFFYTAYTLVTAPVWLAAAAIYNIPKFLRPNAAWSWKTAITSSQSTMTMIYLTTIQRAWPKSLEAGPLGNQFIVLKPQKTITTKTKEGQGSTQFEVYKGITCSVPGVEPLPVGAVWFPEAPAEPPRRLIIHFYGSAYVMFGSRPGETGEVGINELSKMSGWPALAIQYRLSRDKKTTFPAALQDGITAYVYALEVLKIPASQIVFAGDSAGGNLVVALLRYINEENPALPLPRCAILSSPWVDLSTKSIENVPRNRNYNADYVTQDFLDWGRKAYTPEGWDSNNSWITFLGNETQLGTPVFVNAGTSEVLYDDIMKFAENLRKKGNEVEVLETPNSCHVPYRLGLDTNQAFPDAINFCKNQSSSSKSSVTALRLQSETENIRIEGVKTAPRNIVKAFVDRDQDVKLLRERSESLQALPGVKLQREQWYPIKLDAVRTTDVFDDLGKEKSDF</sequence>
<organism evidence="5 6">
    <name type="scientific">Aspergillus niger ATCC 13496</name>
    <dbReference type="NCBI Taxonomy" id="1353008"/>
    <lineage>
        <taxon>Eukaryota</taxon>
        <taxon>Fungi</taxon>
        <taxon>Dikarya</taxon>
        <taxon>Ascomycota</taxon>
        <taxon>Pezizomycotina</taxon>
        <taxon>Eurotiomycetes</taxon>
        <taxon>Eurotiomycetidae</taxon>
        <taxon>Eurotiales</taxon>
        <taxon>Aspergillaceae</taxon>
        <taxon>Aspergillus</taxon>
        <taxon>Aspergillus subgen. Circumdati</taxon>
    </lineage>
</organism>
<dbReference type="SUPFAM" id="SSF53474">
    <property type="entry name" value="alpha/beta-Hydrolases"/>
    <property type="match status" value="1"/>
</dbReference>
<dbReference type="InterPro" id="IPR033140">
    <property type="entry name" value="Lipase_GDXG_put_SER_AS"/>
</dbReference>